<evidence type="ECO:0000256" key="3">
    <source>
        <dbReference type="ARBA" id="ARBA00022741"/>
    </source>
</evidence>
<dbReference type="InterPro" id="IPR050319">
    <property type="entry name" value="ABC_transp_ATP-bind"/>
</dbReference>
<dbReference type="EMBL" id="QSSQ01000017">
    <property type="protein sequence ID" value="RGM02905.1"/>
    <property type="molecule type" value="Genomic_DNA"/>
</dbReference>
<evidence type="ECO:0000313" key="9">
    <source>
        <dbReference type="Proteomes" id="UP000261257"/>
    </source>
</evidence>
<dbReference type="GO" id="GO:0016887">
    <property type="term" value="F:ATP hydrolysis activity"/>
    <property type="evidence" value="ECO:0007669"/>
    <property type="project" value="InterPro"/>
</dbReference>
<dbReference type="SUPFAM" id="SSF52540">
    <property type="entry name" value="P-loop containing nucleoside triphosphate hydrolases"/>
    <property type="match status" value="1"/>
</dbReference>
<dbReference type="RefSeq" id="WP_055660147.1">
    <property type="nucleotide sequence ID" value="NZ_CABIXC010000024.1"/>
</dbReference>
<evidence type="ECO:0000256" key="2">
    <source>
        <dbReference type="ARBA" id="ARBA00022448"/>
    </source>
</evidence>
<name>A0A174MA54_9FIRM</name>
<dbReference type="Gene3D" id="3.40.50.300">
    <property type="entry name" value="P-loop containing nucleotide triphosphate hydrolases"/>
    <property type="match status" value="1"/>
</dbReference>
<feature type="domain" description="ABC transporter" evidence="5">
    <location>
        <begin position="9"/>
        <end position="259"/>
    </location>
</feature>
<dbReference type="AlphaFoldDB" id="A0A174MA54"/>
<protein>
    <submittedName>
        <fullName evidence="7">Dipeptide ABC transporter ATP-binding protein</fullName>
    </submittedName>
    <submittedName>
        <fullName evidence="6">Oligopeptide/dipeptide ABC transporter ATPase</fullName>
        <ecNumber evidence="6">3.6.3.-</ecNumber>
    </submittedName>
</protein>
<dbReference type="GO" id="GO:0005524">
    <property type="term" value="F:ATP binding"/>
    <property type="evidence" value="ECO:0007669"/>
    <property type="project" value="UniProtKB-KW"/>
</dbReference>
<dbReference type="NCBIfam" id="NF008453">
    <property type="entry name" value="PRK11308.1"/>
    <property type="match status" value="1"/>
</dbReference>
<organism evidence="6 8">
    <name type="scientific">Hungatella hathewayi</name>
    <dbReference type="NCBI Taxonomy" id="154046"/>
    <lineage>
        <taxon>Bacteria</taxon>
        <taxon>Bacillati</taxon>
        <taxon>Bacillota</taxon>
        <taxon>Clostridia</taxon>
        <taxon>Lachnospirales</taxon>
        <taxon>Lachnospiraceae</taxon>
        <taxon>Hungatella</taxon>
    </lineage>
</organism>
<dbReference type="EMBL" id="CYZE01000024">
    <property type="protein sequence ID" value="CUP30930.1"/>
    <property type="molecule type" value="Genomic_DNA"/>
</dbReference>
<keyword evidence="2" id="KW-0813">Transport</keyword>
<dbReference type="GO" id="GO:0015833">
    <property type="term" value="P:peptide transport"/>
    <property type="evidence" value="ECO:0007669"/>
    <property type="project" value="InterPro"/>
</dbReference>
<comment type="similarity">
    <text evidence="1">Belongs to the ABC transporter superfamily.</text>
</comment>
<dbReference type="Proteomes" id="UP000261257">
    <property type="component" value="Unassembled WGS sequence"/>
</dbReference>
<dbReference type="InterPro" id="IPR013563">
    <property type="entry name" value="Oligopep_ABC_C"/>
</dbReference>
<reference evidence="6 8" key="1">
    <citation type="submission" date="2015-09" db="EMBL/GenBank/DDBJ databases">
        <authorList>
            <consortium name="Pathogen Informatics"/>
        </authorList>
    </citation>
    <scope>NUCLEOTIDE SEQUENCE [LARGE SCALE GENOMIC DNA]</scope>
    <source>
        <strain evidence="6 8">2789STDY5608850</strain>
    </source>
</reference>
<dbReference type="EC" id="3.6.3.-" evidence="6"/>
<dbReference type="GO" id="GO:0055085">
    <property type="term" value="P:transmembrane transport"/>
    <property type="evidence" value="ECO:0007669"/>
    <property type="project" value="UniProtKB-ARBA"/>
</dbReference>
<reference evidence="7 9" key="2">
    <citation type="submission" date="2018-08" db="EMBL/GenBank/DDBJ databases">
        <title>A genome reference for cultivated species of the human gut microbiota.</title>
        <authorList>
            <person name="Zou Y."/>
            <person name="Xue W."/>
            <person name="Luo G."/>
        </authorList>
    </citation>
    <scope>NUCLEOTIDE SEQUENCE [LARGE SCALE GENOMIC DNA]</scope>
    <source>
        <strain evidence="7 9">TF05-11AC</strain>
    </source>
</reference>
<evidence type="ECO:0000256" key="4">
    <source>
        <dbReference type="ARBA" id="ARBA00022840"/>
    </source>
</evidence>
<dbReference type="FunFam" id="3.40.50.300:FF:000016">
    <property type="entry name" value="Oligopeptide ABC transporter ATP-binding component"/>
    <property type="match status" value="1"/>
</dbReference>
<dbReference type="Pfam" id="PF08352">
    <property type="entry name" value="oligo_HPY"/>
    <property type="match status" value="1"/>
</dbReference>
<dbReference type="InterPro" id="IPR027417">
    <property type="entry name" value="P-loop_NTPase"/>
</dbReference>
<accession>A0A174MA54</accession>
<proteinExistence type="inferred from homology"/>
<evidence type="ECO:0000313" key="7">
    <source>
        <dbReference type="EMBL" id="RGM02905.1"/>
    </source>
</evidence>
<dbReference type="NCBIfam" id="TIGR01727">
    <property type="entry name" value="oligo_HPY"/>
    <property type="match status" value="1"/>
</dbReference>
<dbReference type="Pfam" id="PF00005">
    <property type="entry name" value="ABC_tran"/>
    <property type="match status" value="1"/>
</dbReference>
<evidence type="ECO:0000256" key="1">
    <source>
        <dbReference type="ARBA" id="ARBA00005417"/>
    </source>
</evidence>
<gene>
    <name evidence="6" type="primary">gsiA_16</name>
    <name evidence="7" type="ORF">DXC39_16710</name>
    <name evidence="6" type="ORF">ERS852407_05569</name>
</gene>
<sequence>MRSENQVLLETKDLRKYFSGKKGLFNLNPPVVKAVDDINLTIHKGETLGLVGESGCGKSTLGRTILKLIPMTSGQVIYNGEDIAAYDKKQMWEMRKRMQIIFQDPYSSLNPRMTVYDLVSAPLEVYGIGSAAERKEMVISILNDVGLDKQYLNRFPHEFSGGQRQRIGIARALILNPEFVVCDEAVSALDVSVRAQVLNLMKKMQQKRNLTYLFISHDLSVVRHVSDRVAVMYLGSVVEIADKQDLYGAPLHPYTRALLSAIPIPDANRKRNRIILEGDVPSAYNPPSGCKFHTRCPYATDRCREEVPALRDMGGGHSVACHFPLNEGFS</sequence>
<keyword evidence="4 7" id="KW-0067">ATP-binding</keyword>
<evidence type="ECO:0000259" key="5">
    <source>
        <dbReference type="PROSITE" id="PS50893"/>
    </source>
</evidence>
<keyword evidence="6" id="KW-0378">Hydrolase</keyword>
<dbReference type="PROSITE" id="PS00211">
    <property type="entry name" value="ABC_TRANSPORTER_1"/>
    <property type="match status" value="1"/>
</dbReference>
<dbReference type="SMART" id="SM00382">
    <property type="entry name" value="AAA"/>
    <property type="match status" value="1"/>
</dbReference>
<dbReference type="InterPro" id="IPR003593">
    <property type="entry name" value="AAA+_ATPase"/>
</dbReference>
<evidence type="ECO:0000313" key="8">
    <source>
        <dbReference type="Proteomes" id="UP000095651"/>
    </source>
</evidence>
<dbReference type="PROSITE" id="PS50893">
    <property type="entry name" value="ABC_TRANSPORTER_2"/>
    <property type="match status" value="1"/>
</dbReference>
<dbReference type="PANTHER" id="PTHR43776">
    <property type="entry name" value="TRANSPORT ATP-BINDING PROTEIN"/>
    <property type="match status" value="1"/>
</dbReference>
<evidence type="ECO:0000313" key="6">
    <source>
        <dbReference type="EMBL" id="CUP30930.1"/>
    </source>
</evidence>
<keyword evidence="3" id="KW-0547">Nucleotide-binding</keyword>
<dbReference type="InterPro" id="IPR003439">
    <property type="entry name" value="ABC_transporter-like_ATP-bd"/>
</dbReference>
<dbReference type="InterPro" id="IPR017871">
    <property type="entry name" value="ABC_transporter-like_CS"/>
</dbReference>
<dbReference type="CDD" id="cd03257">
    <property type="entry name" value="ABC_NikE_OppD_transporters"/>
    <property type="match status" value="1"/>
</dbReference>
<dbReference type="Proteomes" id="UP000095651">
    <property type="component" value="Unassembled WGS sequence"/>
</dbReference>